<reference evidence="1 2" key="1">
    <citation type="journal article" date="2023" name="Plants (Basel)">
        <title>Bridging the Gap: Combining Genomics and Transcriptomics Approaches to Understand Stylosanthes scabra, an Orphan Legume from the Brazilian Caatinga.</title>
        <authorList>
            <person name="Ferreira-Neto J.R.C."/>
            <person name="da Silva M.D."/>
            <person name="Binneck E."/>
            <person name="de Melo N.F."/>
            <person name="da Silva R.H."/>
            <person name="de Melo A.L.T.M."/>
            <person name="Pandolfi V."/>
            <person name="Bustamante F.O."/>
            <person name="Brasileiro-Vidal A.C."/>
            <person name="Benko-Iseppon A.M."/>
        </authorList>
    </citation>
    <scope>NUCLEOTIDE SEQUENCE [LARGE SCALE GENOMIC DNA]</scope>
    <source>
        <tissue evidence="1">Leaves</tissue>
    </source>
</reference>
<sequence length="103" mass="11859">MFQDFLHSPAYGPMRAYSPPNIAKWDIRMGEGVPYDDTSENSVTWVISWLHLKGHFSSRVISGVLEDHNIRARTAISLAEGSYNDYGSWTRDFAARWHRELSK</sequence>
<protein>
    <submittedName>
        <fullName evidence="1">Uncharacterized protein</fullName>
    </submittedName>
</protein>
<evidence type="ECO:0000313" key="1">
    <source>
        <dbReference type="EMBL" id="MED6207746.1"/>
    </source>
</evidence>
<proteinExistence type="predicted"/>
<evidence type="ECO:0000313" key="2">
    <source>
        <dbReference type="Proteomes" id="UP001341840"/>
    </source>
</evidence>
<gene>
    <name evidence="1" type="ORF">PIB30_038559</name>
</gene>
<dbReference type="Proteomes" id="UP001341840">
    <property type="component" value="Unassembled WGS sequence"/>
</dbReference>
<comment type="caution">
    <text evidence="1">The sequence shown here is derived from an EMBL/GenBank/DDBJ whole genome shotgun (WGS) entry which is preliminary data.</text>
</comment>
<name>A0ABU6YEB3_9FABA</name>
<keyword evidence="2" id="KW-1185">Reference proteome</keyword>
<organism evidence="1 2">
    <name type="scientific">Stylosanthes scabra</name>
    <dbReference type="NCBI Taxonomy" id="79078"/>
    <lineage>
        <taxon>Eukaryota</taxon>
        <taxon>Viridiplantae</taxon>
        <taxon>Streptophyta</taxon>
        <taxon>Embryophyta</taxon>
        <taxon>Tracheophyta</taxon>
        <taxon>Spermatophyta</taxon>
        <taxon>Magnoliopsida</taxon>
        <taxon>eudicotyledons</taxon>
        <taxon>Gunneridae</taxon>
        <taxon>Pentapetalae</taxon>
        <taxon>rosids</taxon>
        <taxon>fabids</taxon>
        <taxon>Fabales</taxon>
        <taxon>Fabaceae</taxon>
        <taxon>Papilionoideae</taxon>
        <taxon>50 kb inversion clade</taxon>
        <taxon>dalbergioids sensu lato</taxon>
        <taxon>Dalbergieae</taxon>
        <taxon>Pterocarpus clade</taxon>
        <taxon>Stylosanthes</taxon>
    </lineage>
</organism>
<dbReference type="EMBL" id="JASCZI010241855">
    <property type="protein sequence ID" value="MED6207746.1"/>
    <property type="molecule type" value="Genomic_DNA"/>
</dbReference>
<accession>A0ABU6YEB3</accession>